<evidence type="ECO:0000313" key="1">
    <source>
        <dbReference type="EMBL" id="GAA1767463.1"/>
    </source>
</evidence>
<dbReference type="PROSITE" id="PS50012">
    <property type="entry name" value="RCC1_3"/>
    <property type="match status" value="3"/>
</dbReference>
<comment type="caution">
    <text evidence="1">The sequence shown here is derived from an EMBL/GenBank/DDBJ whole genome shotgun (WGS) entry which is preliminary data.</text>
</comment>
<name>A0ABN2KVS8_9MICO</name>
<dbReference type="Pfam" id="PF00415">
    <property type="entry name" value="RCC1"/>
    <property type="match status" value="1"/>
</dbReference>
<dbReference type="PANTHER" id="PTHR45982">
    <property type="entry name" value="REGULATOR OF CHROMOSOME CONDENSATION"/>
    <property type="match status" value="1"/>
</dbReference>
<dbReference type="Gene3D" id="2.130.10.30">
    <property type="entry name" value="Regulator of chromosome condensation 1/beta-lactamase-inhibitor protein II"/>
    <property type="match status" value="2"/>
</dbReference>
<sequence>MTAIATSSNSTCAISGAGKLSCWGTNDKGQLGDGTTSMRTAPKAVVGFGSGTRSVAPSVTVTCAVSAAGGAQCWGVGQSGELGDGSALSQHVTPKPVLGLGSGVSSITTGAAHACAALASGAARCWGENGAGCLGDGTTTDRYRPVAVKTLTAGIARISAGGGQSSVVLSAGPAKCWGDNRWGQLGDGTRTNRLIPVAVLG</sequence>
<protein>
    <submittedName>
        <fullName evidence="1">Uncharacterized protein</fullName>
    </submittedName>
</protein>
<dbReference type="SUPFAM" id="SSF50985">
    <property type="entry name" value="RCC1/BLIP-II"/>
    <property type="match status" value="1"/>
</dbReference>
<dbReference type="PANTHER" id="PTHR45982:SF1">
    <property type="entry name" value="REGULATOR OF CHROMOSOME CONDENSATION"/>
    <property type="match status" value="1"/>
</dbReference>
<reference evidence="1 2" key="1">
    <citation type="journal article" date="2019" name="Int. J. Syst. Evol. Microbiol.">
        <title>The Global Catalogue of Microorganisms (GCM) 10K type strain sequencing project: providing services to taxonomists for standard genome sequencing and annotation.</title>
        <authorList>
            <consortium name="The Broad Institute Genomics Platform"/>
            <consortium name="The Broad Institute Genome Sequencing Center for Infectious Disease"/>
            <person name="Wu L."/>
            <person name="Ma J."/>
        </authorList>
    </citation>
    <scope>NUCLEOTIDE SEQUENCE [LARGE SCALE GENOMIC DNA]</scope>
    <source>
        <strain evidence="1 2">JCM 15591</strain>
    </source>
</reference>
<dbReference type="EMBL" id="BAAAPN010000057">
    <property type="protein sequence ID" value="GAA1767463.1"/>
    <property type="molecule type" value="Genomic_DNA"/>
</dbReference>
<dbReference type="Proteomes" id="UP001501475">
    <property type="component" value="Unassembled WGS sequence"/>
</dbReference>
<proteinExistence type="predicted"/>
<dbReference type="InterPro" id="IPR000408">
    <property type="entry name" value="Reg_chr_condens"/>
</dbReference>
<evidence type="ECO:0000313" key="2">
    <source>
        <dbReference type="Proteomes" id="UP001501475"/>
    </source>
</evidence>
<accession>A0ABN2KVS8</accession>
<dbReference type="Pfam" id="PF13540">
    <property type="entry name" value="RCC1_2"/>
    <property type="match status" value="1"/>
</dbReference>
<dbReference type="InterPro" id="IPR009091">
    <property type="entry name" value="RCC1/BLIP-II"/>
</dbReference>
<keyword evidence="2" id="KW-1185">Reference proteome</keyword>
<dbReference type="InterPro" id="IPR051553">
    <property type="entry name" value="Ran_GTPase-activating"/>
</dbReference>
<gene>
    <name evidence="1" type="ORF">GCM10009810_27720</name>
</gene>
<organism evidence="1 2">
    <name type="scientific">Nostocoides vanveenii</name>
    <dbReference type="NCBI Taxonomy" id="330835"/>
    <lineage>
        <taxon>Bacteria</taxon>
        <taxon>Bacillati</taxon>
        <taxon>Actinomycetota</taxon>
        <taxon>Actinomycetes</taxon>
        <taxon>Micrococcales</taxon>
        <taxon>Intrasporangiaceae</taxon>
        <taxon>Nostocoides</taxon>
    </lineage>
</organism>